<evidence type="ECO:0000256" key="6">
    <source>
        <dbReference type="ARBA" id="ARBA00023212"/>
    </source>
</evidence>
<evidence type="ECO:0000256" key="3">
    <source>
        <dbReference type="ARBA" id="ARBA00022490"/>
    </source>
</evidence>
<feature type="region of interest" description="Disordered" evidence="7">
    <location>
        <begin position="1"/>
        <end position="37"/>
    </location>
</feature>
<name>A0A7C8YV81_OPUST</name>
<comment type="subcellular location">
    <subcellularLocation>
        <location evidence="1">Cytoplasm</location>
        <location evidence="1">Cytoskeleton</location>
    </subcellularLocation>
</comment>
<evidence type="ECO:0000256" key="5">
    <source>
        <dbReference type="ARBA" id="ARBA00023054"/>
    </source>
</evidence>
<comment type="similarity">
    <text evidence="2">Belongs to the MAP70 family.</text>
</comment>
<dbReference type="GO" id="GO:0007010">
    <property type="term" value="P:cytoskeleton organization"/>
    <property type="evidence" value="ECO:0007669"/>
    <property type="project" value="InterPro"/>
</dbReference>
<reference evidence="8" key="1">
    <citation type="journal article" date="2013" name="J. Plant Res.">
        <title>Effect of fungi and light on seed germination of three Opuntia species from semiarid lands of central Mexico.</title>
        <authorList>
            <person name="Delgado-Sanchez P."/>
            <person name="Jimenez-Bremont J.F."/>
            <person name="Guerrero-Gonzalez Mde L."/>
            <person name="Flores J."/>
        </authorList>
    </citation>
    <scope>NUCLEOTIDE SEQUENCE</scope>
    <source>
        <tissue evidence="8">Cladode</tissue>
    </source>
</reference>
<protein>
    <submittedName>
        <fullName evidence="8">Uncharacterized protein</fullName>
    </submittedName>
</protein>
<sequence>MANSHFGNGEVTPASARLTSSASLKHRKKQPGHSRVGSEVEDFVHMLHGSDPVRVELTRLENEVRGFLFHALTVKFSPFLSVLIGICELLLFHGDTFVVDGVIYD</sequence>
<dbReference type="Pfam" id="PF07058">
    <property type="entry name" value="MAP70"/>
    <property type="match status" value="1"/>
</dbReference>
<dbReference type="GO" id="GO:0008017">
    <property type="term" value="F:microtubule binding"/>
    <property type="evidence" value="ECO:0007669"/>
    <property type="project" value="InterPro"/>
</dbReference>
<accession>A0A7C8YV81</accession>
<dbReference type="GO" id="GO:0005874">
    <property type="term" value="C:microtubule"/>
    <property type="evidence" value="ECO:0007669"/>
    <property type="project" value="UniProtKB-KW"/>
</dbReference>
<dbReference type="AlphaFoldDB" id="A0A7C8YV81"/>
<reference evidence="8" key="2">
    <citation type="submission" date="2020-07" db="EMBL/GenBank/DDBJ databases">
        <authorList>
            <person name="Vera ALvarez R."/>
            <person name="Arias-Moreno D.M."/>
            <person name="Jimenez-Jacinto V."/>
            <person name="Jimenez-Bremont J.F."/>
            <person name="Swaminathan K."/>
            <person name="Moose S.P."/>
            <person name="Guerrero-Gonzalez M.L."/>
            <person name="Marino-Ramirez L."/>
            <person name="Landsman D."/>
            <person name="Rodriguez-Kessler M."/>
            <person name="Delgado-Sanchez P."/>
        </authorList>
    </citation>
    <scope>NUCLEOTIDE SEQUENCE</scope>
    <source>
        <tissue evidence="8">Cladode</tissue>
    </source>
</reference>
<evidence type="ECO:0000256" key="4">
    <source>
        <dbReference type="ARBA" id="ARBA00022701"/>
    </source>
</evidence>
<evidence type="ECO:0000256" key="1">
    <source>
        <dbReference type="ARBA" id="ARBA00004245"/>
    </source>
</evidence>
<keyword evidence="3" id="KW-0963">Cytoplasm</keyword>
<organism evidence="8">
    <name type="scientific">Opuntia streptacantha</name>
    <name type="common">Prickly pear cactus</name>
    <name type="synonym">Opuntia cardona</name>
    <dbReference type="NCBI Taxonomy" id="393608"/>
    <lineage>
        <taxon>Eukaryota</taxon>
        <taxon>Viridiplantae</taxon>
        <taxon>Streptophyta</taxon>
        <taxon>Embryophyta</taxon>
        <taxon>Tracheophyta</taxon>
        <taxon>Spermatophyta</taxon>
        <taxon>Magnoliopsida</taxon>
        <taxon>eudicotyledons</taxon>
        <taxon>Gunneridae</taxon>
        <taxon>Pentapetalae</taxon>
        <taxon>Caryophyllales</taxon>
        <taxon>Cactineae</taxon>
        <taxon>Cactaceae</taxon>
        <taxon>Opuntioideae</taxon>
        <taxon>Opuntia</taxon>
    </lineage>
</organism>
<keyword evidence="6" id="KW-0206">Cytoskeleton</keyword>
<evidence type="ECO:0000256" key="7">
    <source>
        <dbReference type="SAM" id="MobiDB-lite"/>
    </source>
</evidence>
<keyword evidence="5" id="KW-0175">Coiled coil</keyword>
<proteinExistence type="inferred from homology"/>
<evidence type="ECO:0000256" key="2">
    <source>
        <dbReference type="ARBA" id="ARBA00008825"/>
    </source>
</evidence>
<evidence type="ECO:0000313" key="8">
    <source>
        <dbReference type="EMBL" id="MBA4626951.1"/>
    </source>
</evidence>
<keyword evidence="4" id="KW-0493">Microtubule</keyword>
<dbReference type="InterPro" id="IPR009768">
    <property type="entry name" value="MAP70"/>
</dbReference>
<dbReference type="EMBL" id="GISG01059533">
    <property type="protein sequence ID" value="MBA4626951.1"/>
    <property type="molecule type" value="Transcribed_RNA"/>
</dbReference>